<evidence type="ECO:0000313" key="3">
    <source>
        <dbReference type="EMBL" id="MFC6590674.1"/>
    </source>
</evidence>
<dbReference type="Proteomes" id="UP001596297">
    <property type="component" value="Unassembled WGS sequence"/>
</dbReference>
<evidence type="ECO:0000313" key="4">
    <source>
        <dbReference type="Proteomes" id="UP001596297"/>
    </source>
</evidence>
<comment type="caution">
    <text evidence="3">The sequence shown here is derived from an EMBL/GenBank/DDBJ whole genome shotgun (WGS) entry which is preliminary data.</text>
</comment>
<keyword evidence="2" id="KW-0812">Transmembrane</keyword>
<accession>A0ABW1YCQ0</accession>
<evidence type="ECO:0000256" key="2">
    <source>
        <dbReference type="SAM" id="Phobius"/>
    </source>
</evidence>
<keyword evidence="2" id="KW-0472">Membrane</keyword>
<feature type="transmembrane region" description="Helical" evidence="2">
    <location>
        <begin position="29"/>
        <end position="53"/>
    </location>
</feature>
<keyword evidence="4" id="KW-1185">Reference proteome</keyword>
<dbReference type="EMBL" id="JBHSWD010000001">
    <property type="protein sequence ID" value="MFC6590674.1"/>
    <property type="molecule type" value="Genomic_DNA"/>
</dbReference>
<gene>
    <name evidence="3" type="ORF">ACFP81_00535</name>
</gene>
<organism evidence="3 4">
    <name type="scientific">Deinococcus lacus</name>
    <dbReference type="NCBI Taxonomy" id="392561"/>
    <lineage>
        <taxon>Bacteria</taxon>
        <taxon>Thermotogati</taxon>
        <taxon>Deinococcota</taxon>
        <taxon>Deinococci</taxon>
        <taxon>Deinococcales</taxon>
        <taxon>Deinococcaceae</taxon>
        <taxon>Deinococcus</taxon>
    </lineage>
</organism>
<protein>
    <submittedName>
        <fullName evidence="3">Uncharacterized protein</fullName>
    </submittedName>
</protein>
<sequence length="391" mass="42058">MLTVFSLLVLLSLAGGAGGQLAELFARPLGAALGFLAALLPLALLTLGLEILLGQPPLTFLKAFFRLVSQGLAALGYRAQGLIEERKEGREVARARGKLRSALRGHQKELEQLHRSFPLADLQLRQAEVRGRLEDMRDMDESEMEQVWQELEGWQAQHAGLLSQAAADLAQQVSAEPAALQGEIDTLAGHIRAGRHELGAELPSTQASAALEELRRALVTDMTRFAQRAARLERERAAAQQLLAGAAGGRGKKRTSLGSSALIREEAAARKRRTAWEQLAGEFAQWRTHEPHYAGWPALAAAYDRAPTEAAAALAHELERRGYAALPERAEWQRRLEQGEFDGESAAGAALVEQAAAHQPPTGRSAVHAGTAPPSGLCCGPARRGPQPLAT</sequence>
<evidence type="ECO:0000256" key="1">
    <source>
        <dbReference type="SAM" id="MobiDB-lite"/>
    </source>
</evidence>
<keyword evidence="2" id="KW-1133">Transmembrane helix</keyword>
<feature type="region of interest" description="Disordered" evidence="1">
    <location>
        <begin position="354"/>
        <end position="391"/>
    </location>
</feature>
<proteinExistence type="predicted"/>
<name>A0ABW1YCQ0_9DEIO</name>
<reference evidence="4" key="1">
    <citation type="journal article" date="2019" name="Int. J. Syst. Evol. Microbiol.">
        <title>The Global Catalogue of Microorganisms (GCM) 10K type strain sequencing project: providing services to taxonomists for standard genome sequencing and annotation.</title>
        <authorList>
            <consortium name="The Broad Institute Genomics Platform"/>
            <consortium name="The Broad Institute Genome Sequencing Center for Infectious Disease"/>
            <person name="Wu L."/>
            <person name="Ma J."/>
        </authorList>
    </citation>
    <scope>NUCLEOTIDE SEQUENCE [LARGE SCALE GENOMIC DNA]</scope>
    <source>
        <strain evidence="4">CGMCC 1.15772</strain>
    </source>
</reference>